<evidence type="ECO:0000256" key="1">
    <source>
        <dbReference type="SAM" id="SignalP"/>
    </source>
</evidence>
<dbReference type="EMBL" id="RCBY01000034">
    <property type="protein sequence ID" value="RQH47556.1"/>
    <property type="molecule type" value="Genomic_DNA"/>
</dbReference>
<dbReference type="Proteomes" id="UP000269154">
    <property type="component" value="Unassembled WGS sequence"/>
</dbReference>
<keyword evidence="1" id="KW-0732">Signal</keyword>
<dbReference type="GO" id="GO:0008684">
    <property type="term" value="F:2-oxopent-4-enoate hydratase activity"/>
    <property type="evidence" value="ECO:0007669"/>
    <property type="project" value="TreeGrafter"/>
</dbReference>
<dbReference type="SUPFAM" id="SSF56529">
    <property type="entry name" value="FAH"/>
    <property type="match status" value="1"/>
</dbReference>
<reference evidence="2 3" key="1">
    <citation type="journal article" date="2018" name="ACS Chem. Biol.">
        <title>Ketoreductase domain dysfunction expands chemodiversity: malyngamide biosynthesis in the cyanobacterium Okeania hirsuta.</title>
        <authorList>
            <person name="Moss N.A."/>
            <person name="Leao T."/>
            <person name="Rankin M."/>
            <person name="McCullough T.M."/>
            <person name="Qu P."/>
            <person name="Korobeynikov A."/>
            <person name="Smith J.L."/>
            <person name="Gerwick L."/>
            <person name="Gerwick W.H."/>
        </authorList>
    </citation>
    <scope>NUCLEOTIDE SEQUENCE [LARGE SCALE GENOMIC DNA]</scope>
    <source>
        <strain evidence="2 3">PAB10Feb10-1</strain>
    </source>
</reference>
<proteinExistence type="predicted"/>
<accession>A0A3N6P307</accession>
<feature type="signal peptide" evidence="1">
    <location>
        <begin position="1"/>
        <end position="19"/>
    </location>
</feature>
<evidence type="ECO:0000313" key="2">
    <source>
        <dbReference type="EMBL" id="RQH47556.1"/>
    </source>
</evidence>
<evidence type="ECO:0000313" key="3">
    <source>
        <dbReference type="Proteomes" id="UP000269154"/>
    </source>
</evidence>
<organism evidence="2 3">
    <name type="scientific">Okeania hirsuta</name>
    <dbReference type="NCBI Taxonomy" id="1458930"/>
    <lineage>
        <taxon>Bacteria</taxon>
        <taxon>Bacillati</taxon>
        <taxon>Cyanobacteriota</taxon>
        <taxon>Cyanophyceae</taxon>
        <taxon>Oscillatoriophycideae</taxon>
        <taxon>Oscillatoriales</taxon>
        <taxon>Microcoleaceae</taxon>
        <taxon>Okeania</taxon>
    </lineage>
</organism>
<dbReference type="PROSITE" id="PS51257">
    <property type="entry name" value="PROKAR_LIPOPROTEIN"/>
    <property type="match status" value="1"/>
</dbReference>
<dbReference type="InterPro" id="IPR036663">
    <property type="entry name" value="Fumarylacetoacetase_C_sf"/>
</dbReference>
<name>A0A3N6P307_9CYAN</name>
<sequence>MSKYLILLLISLLSACTFETSKTSSETEVSDKNSTSIVTQNSDSQLVKNLVENYLTKTPVDTATTLTIPQAKQIQKQFITEISKNLGEIVGYKAGLTNPNAQQRFNVSQPLRGALLEKMFLESGAVIPAKFGSRPIGEGDLIVRVGSAEINNAKTPRETLKYLDAVIPFIELPDLVYSQDVKLDAPTLLAINVGARAGVLGNPIPLTDTDEWENRLKNLNLEILDETGKVLVSGNSSSLLGNPLNVVLWIKNSLQAEGKQLKKGDLLSLGSITNFFTIKSNTTIRAQYTGLTPNETVEIFVKFE</sequence>
<dbReference type="AlphaFoldDB" id="A0A3N6P307"/>
<comment type="caution">
    <text evidence="2">The sequence shown here is derived from an EMBL/GenBank/DDBJ whole genome shotgun (WGS) entry which is preliminary data.</text>
</comment>
<dbReference type="Gene3D" id="3.90.850.10">
    <property type="entry name" value="Fumarylacetoacetase-like, C-terminal domain"/>
    <property type="match status" value="1"/>
</dbReference>
<dbReference type="OrthoDB" id="9792137at2"/>
<dbReference type="PANTHER" id="PTHR30143">
    <property type="entry name" value="ACID HYDRATASE"/>
    <property type="match status" value="1"/>
</dbReference>
<gene>
    <name evidence="2" type="ORF">D5R40_08585</name>
</gene>
<feature type="chain" id="PRO_5018012025" evidence="1">
    <location>
        <begin position="20"/>
        <end position="304"/>
    </location>
</feature>
<keyword evidence="3" id="KW-1185">Reference proteome</keyword>
<dbReference type="InterPro" id="IPR050772">
    <property type="entry name" value="Hydratase-Decarb/MhpD_sf"/>
</dbReference>
<dbReference type="PANTHER" id="PTHR30143:SF0">
    <property type="entry name" value="2-KETO-4-PENTENOATE HYDRATASE"/>
    <property type="match status" value="1"/>
</dbReference>
<dbReference type="GO" id="GO:0005737">
    <property type="term" value="C:cytoplasm"/>
    <property type="evidence" value="ECO:0007669"/>
    <property type="project" value="TreeGrafter"/>
</dbReference>
<protein>
    <submittedName>
        <fullName evidence="2">Hydratase</fullName>
    </submittedName>
</protein>